<reference evidence="3 6" key="4">
    <citation type="submission" date="2018-02" db="EMBL/GenBank/DDBJ databases">
        <title>Complete genome sequencing of Faecalibacterium prausnitzii strains isolated from the human gut.</title>
        <authorList>
            <person name="Fitzgerald B.C."/>
            <person name="Shkoporov A.N."/>
            <person name="Ross P.R."/>
            <person name="Hill C."/>
        </authorList>
    </citation>
    <scope>NUCLEOTIDE SEQUENCE [LARGE SCALE GENOMIC DNA]</scope>
    <source>
        <strain evidence="3 6">APC942/18-1</strain>
    </source>
</reference>
<proteinExistence type="predicted"/>
<evidence type="ECO:0000313" key="2">
    <source>
        <dbReference type="EMBL" id="PDX83144.1"/>
    </source>
</evidence>
<dbReference type="EMBL" id="CYXN01000001">
    <property type="protein sequence ID" value="CUM69571.1"/>
    <property type="molecule type" value="Genomic_DNA"/>
</dbReference>
<protein>
    <submittedName>
        <fullName evidence="2">MarR family transcriptional regulator</fullName>
    </submittedName>
</protein>
<sequence length="61" mass="6934">MANSIFIKADELAKELDISQGLAYKMIAQWNEELKAKGYTTVGGRVSRRYYQEKIYGAGEE</sequence>
<evidence type="ECO:0000313" key="3">
    <source>
        <dbReference type="EMBL" id="RAW50756.1"/>
    </source>
</evidence>
<gene>
    <name evidence="3" type="ORF">C4N27_04855</name>
    <name evidence="2" type="ORF">CGS59_13600</name>
    <name evidence="1" type="ORF">ERS852582_00085</name>
</gene>
<dbReference type="AlphaFoldDB" id="A0A173QVG8"/>
<evidence type="ECO:0000313" key="5">
    <source>
        <dbReference type="Proteomes" id="UP000220480"/>
    </source>
</evidence>
<organism evidence="1 4">
    <name type="scientific">Faecalibacterium prausnitzii</name>
    <dbReference type="NCBI Taxonomy" id="853"/>
    <lineage>
        <taxon>Bacteria</taxon>
        <taxon>Bacillati</taxon>
        <taxon>Bacillota</taxon>
        <taxon>Clostridia</taxon>
        <taxon>Eubacteriales</taxon>
        <taxon>Oscillospiraceae</taxon>
        <taxon>Faecalibacterium</taxon>
    </lineage>
</organism>
<dbReference type="EMBL" id="NMTZ01000027">
    <property type="protein sequence ID" value="PDX83144.1"/>
    <property type="molecule type" value="Genomic_DNA"/>
</dbReference>
<dbReference type="Proteomes" id="UP000220480">
    <property type="component" value="Unassembled WGS sequence"/>
</dbReference>
<name>A0A173QVG8_9FIRM</name>
<evidence type="ECO:0000313" key="6">
    <source>
        <dbReference type="Proteomes" id="UP000250997"/>
    </source>
</evidence>
<dbReference type="Proteomes" id="UP000250997">
    <property type="component" value="Unassembled WGS sequence"/>
</dbReference>
<evidence type="ECO:0000313" key="1">
    <source>
        <dbReference type="EMBL" id="CUM69571.1"/>
    </source>
</evidence>
<reference evidence="1 4" key="1">
    <citation type="submission" date="2015-09" db="EMBL/GenBank/DDBJ databases">
        <authorList>
            <consortium name="Pathogen Informatics"/>
        </authorList>
    </citation>
    <scope>NUCLEOTIDE SEQUENCE [LARGE SCALE GENOMIC DNA]</scope>
    <source>
        <strain evidence="1 4">2789STDY5834970</strain>
    </source>
</reference>
<evidence type="ECO:0000313" key="4">
    <source>
        <dbReference type="Proteomes" id="UP000095649"/>
    </source>
</evidence>
<accession>A0A173QVG8</accession>
<dbReference type="EMBL" id="PRLA01000003">
    <property type="protein sequence ID" value="RAW50756.1"/>
    <property type="molecule type" value="Genomic_DNA"/>
</dbReference>
<dbReference type="OrthoDB" id="3174733at2"/>
<reference evidence="2 5" key="2">
    <citation type="journal article" date="2017" name="Front. Microbiol.">
        <title>New Insights into the Diversity of the Genus Faecalibacterium.</title>
        <authorList>
            <person name="Benevides L."/>
            <person name="Burman S."/>
            <person name="Martin R."/>
            <person name="Robert V."/>
            <person name="Thomas M."/>
            <person name="Miquel S."/>
            <person name="Chain F."/>
            <person name="Sokol H."/>
            <person name="Bermudez-Humaran L.G."/>
            <person name="Morrison M."/>
            <person name="Langella P."/>
            <person name="Azevedo V.A."/>
            <person name="Chatel J.M."/>
            <person name="Soares S."/>
        </authorList>
    </citation>
    <scope>NUCLEOTIDE SEQUENCE [LARGE SCALE GENOMIC DNA]</scope>
    <source>
        <strain evidence="2 5">CNCM I 4644</strain>
    </source>
</reference>
<dbReference type="RefSeq" id="WP_055184318.1">
    <property type="nucleotide sequence ID" value="NZ_CABJDF010000001.1"/>
</dbReference>
<dbReference type="Proteomes" id="UP000095649">
    <property type="component" value="Unassembled WGS sequence"/>
</dbReference>
<reference evidence="2" key="3">
    <citation type="submission" date="2017-07" db="EMBL/GenBank/DDBJ databases">
        <authorList>
            <person name="Sun Z.S."/>
            <person name="Albrecht U."/>
            <person name="Echele G."/>
            <person name="Lee C.C."/>
        </authorList>
    </citation>
    <scope>NUCLEOTIDE SEQUENCE</scope>
    <source>
        <strain evidence="2">CNCM I 4644</strain>
    </source>
</reference>